<gene>
    <name evidence="4" type="ORF">CR205_16050</name>
</gene>
<dbReference type="SMART" id="SM00854">
    <property type="entry name" value="PGA_cap"/>
    <property type="match status" value="1"/>
</dbReference>
<evidence type="ECO:0000256" key="2">
    <source>
        <dbReference type="SAM" id="Phobius"/>
    </source>
</evidence>
<name>A0A2W0H711_9BACI</name>
<evidence type="ECO:0000259" key="3">
    <source>
        <dbReference type="SMART" id="SM00854"/>
    </source>
</evidence>
<keyword evidence="2" id="KW-0472">Membrane</keyword>
<sequence length="395" mass="44145">MMTKPDKEAKQLKKTGIIFTAFLLSSAAFIVFITIFQTEEPVYADELGTRSGEASAERSGDVSRPVITDVRIGAVGDVLLHARVYDDAETEDGGYDFLPMLEEIEPYIQELDFVMANQESMPGGTDIGLSTYPLFNSPRQIATDLQTVGFDFLSLANNHSLDAGLEGIYSSIDHLNDIGMDYTGIFESPEDRETDRIIDVNGIDFGILSYTYGTNGIPIPRGHEYSVSLLDNPDLPDEIAALREKSDVVVVHAHWGDEYVRTPNAEQERLAQVMVDAGADIIIGHHPHVLQPMEWLEDEDGREAIVYYSLGNFLSGQVFEYTDIGGIARLNVRKIEQGGDSRIELSRPDILPTFVHHEDHDDYRVILLEDAYGKEYIDKSAEKLIGHTEQYFDDE</sequence>
<protein>
    <submittedName>
        <fullName evidence="4">Capsular biosynthesis protein</fullName>
    </submittedName>
</protein>
<feature type="domain" description="Capsule synthesis protein CapA" evidence="3">
    <location>
        <begin position="71"/>
        <end position="317"/>
    </location>
</feature>
<dbReference type="Proteomes" id="UP000248066">
    <property type="component" value="Unassembled WGS sequence"/>
</dbReference>
<comment type="caution">
    <text evidence="4">The sequence shown here is derived from an EMBL/GenBank/DDBJ whole genome shotgun (WGS) entry which is preliminary data.</text>
</comment>
<keyword evidence="5" id="KW-1185">Reference proteome</keyword>
<comment type="similarity">
    <text evidence="1">Belongs to the CapA family.</text>
</comment>
<dbReference type="SUPFAM" id="SSF56300">
    <property type="entry name" value="Metallo-dependent phosphatases"/>
    <property type="match status" value="1"/>
</dbReference>
<keyword evidence="2" id="KW-1133">Transmembrane helix</keyword>
<evidence type="ECO:0000313" key="5">
    <source>
        <dbReference type="Proteomes" id="UP000248066"/>
    </source>
</evidence>
<dbReference type="PANTHER" id="PTHR33393">
    <property type="entry name" value="POLYGLUTAMINE SYNTHESIS ACCESSORY PROTEIN RV0574C-RELATED"/>
    <property type="match status" value="1"/>
</dbReference>
<evidence type="ECO:0000313" key="4">
    <source>
        <dbReference type="EMBL" id="PYZ95890.1"/>
    </source>
</evidence>
<dbReference type="CDD" id="cd07381">
    <property type="entry name" value="MPP_CapA"/>
    <property type="match status" value="1"/>
</dbReference>
<dbReference type="InterPro" id="IPR019079">
    <property type="entry name" value="Capsule_synth_CapA"/>
</dbReference>
<dbReference type="EMBL" id="PDOF01000003">
    <property type="protein sequence ID" value="PYZ95890.1"/>
    <property type="molecule type" value="Genomic_DNA"/>
</dbReference>
<dbReference type="InterPro" id="IPR029052">
    <property type="entry name" value="Metallo-depent_PP-like"/>
</dbReference>
<dbReference type="Pfam" id="PF09587">
    <property type="entry name" value="PGA_cap"/>
    <property type="match status" value="1"/>
</dbReference>
<reference evidence="4 5" key="1">
    <citation type="submission" date="2017-10" db="EMBL/GenBank/DDBJ databases">
        <title>Bacillus sp. nov., a halophilic bacterium isolated from a Yangshapao Lake.</title>
        <authorList>
            <person name="Wang H."/>
        </authorList>
    </citation>
    <scope>NUCLEOTIDE SEQUENCE [LARGE SCALE GENOMIC DNA]</scope>
    <source>
        <strain evidence="4 5">YSP-3</strain>
    </source>
</reference>
<accession>A0A2W0H711</accession>
<dbReference type="Gene3D" id="3.60.21.10">
    <property type="match status" value="1"/>
</dbReference>
<keyword evidence="2" id="KW-0812">Transmembrane</keyword>
<proteinExistence type="inferred from homology"/>
<dbReference type="PANTHER" id="PTHR33393:SF12">
    <property type="entry name" value="CAPSULE BIOSYNTHESIS PROTEIN CAPA"/>
    <property type="match status" value="1"/>
</dbReference>
<organism evidence="4 5">
    <name type="scientific">Alteribacter lacisalsi</name>
    <dbReference type="NCBI Taxonomy" id="2045244"/>
    <lineage>
        <taxon>Bacteria</taxon>
        <taxon>Bacillati</taxon>
        <taxon>Bacillota</taxon>
        <taxon>Bacilli</taxon>
        <taxon>Bacillales</taxon>
        <taxon>Bacillaceae</taxon>
        <taxon>Alteribacter</taxon>
    </lineage>
</organism>
<dbReference type="AlphaFoldDB" id="A0A2W0H711"/>
<dbReference type="InterPro" id="IPR052169">
    <property type="entry name" value="CW_Biosynth-Accessory"/>
</dbReference>
<evidence type="ECO:0000256" key="1">
    <source>
        <dbReference type="ARBA" id="ARBA00005662"/>
    </source>
</evidence>
<feature type="transmembrane region" description="Helical" evidence="2">
    <location>
        <begin position="16"/>
        <end position="36"/>
    </location>
</feature>